<dbReference type="InterPro" id="IPR002347">
    <property type="entry name" value="SDR_fam"/>
</dbReference>
<dbReference type="RefSeq" id="WP_096459376.1">
    <property type="nucleotide sequence ID" value="NZ_AP017369.1"/>
</dbReference>
<dbReference type="InterPro" id="IPR036291">
    <property type="entry name" value="NAD(P)-bd_dom_sf"/>
</dbReference>
<gene>
    <name evidence="3" type="ORF">N24_3150</name>
</gene>
<protein>
    <submittedName>
        <fullName evidence="3">3-ketoacyl-ACP reductase</fullName>
    </submittedName>
</protein>
<keyword evidence="2" id="KW-0560">Oxidoreductase</keyword>
<dbReference type="PROSITE" id="PS00061">
    <property type="entry name" value="ADH_SHORT"/>
    <property type="match status" value="1"/>
</dbReference>
<dbReference type="PRINTS" id="PR00081">
    <property type="entry name" value="GDHRDH"/>
</dbReference>
<dbReference type="PANTHER" id="PTHR24321">
    <property type="entry name" value="DEHYDROGENASES, SHORT CHAIN"/>
    <property type="match status" value="1"/>
</dbReference>
<evidence type="ECO:0000313" key="3">
    <source>
        <dbReference type="EMBL" id="BAU97412.1"/>
    </source>
</evidence>
<keyword evidence="4" id="KW-1185">Reference proteome</keyword>
<dbReference type="FunFam" id="3.40.50.720:FF:000084">
    <property type="entry name" value="Short-chain dehydrogenase reductase"/>
    <property type="match status" value="1"/>
</dbReference>
<organism evidence="3 4">
    <name type="scientific">Corynebacterium suranareeae</name>
    <dbReference type="NCBI Taxonomy" id="2506452"/>
    <lineage>
        <taxon>Bacteria</taxon>
        <taxon>Bacillati</taxon>
        <taxon>Actinomycetota</taxon>
        <taxon>Actinomycetes</taxon>
        <taxon>Mycobacteriales</taxon>
        <taxon>Corynebacteriaceae</taxon>
        <taxon>Corynebacterium</taxon>
    </lineage>
</organism>
<dbReference type="PRINTS" id="PR00080">
    <property type="entry name" value="SDRFAMILY"/>
</dbReference>
<dbReference type="AlphaFoldDB" id="A0A169SCA6"/>
<dbReference type="SUPFAM" id="SSF51735">
    <property type="entry name" value="NAD(P)-binding Rossmann-fold domains"/>
    <property type="match status" value="1"/>
</dbReference>
<dbReference type="EMBL" id="AP017369">
    <property type="protein sequence ID" value="BAU97412.1"/>
    <property type="molecule type" value="Genomic_DNA"/>
</dbReference>
<dbReference type="PANTHER" id="PTHR24321:SF8">
    <property type="entry name" value="ESTRADIOL 17-BETA-DEHYDROGENASE 8-RELATED"/>
    <property type="match status" value="1"/>
</dbReference>
<dbReference type="GO" id="GO:0016491">
    <property type="term" value="F:oxidoreductase activity"/>
    <property type="evidence" value="ECO:0007669"/>
    <property type="project" value="UniProtKB-KW"/>
</dbReference>
<reference evidence="3 4" key="1">
    <citation type="submission" date="2016-02" db="EMBL/GenBank/DDBJ databases">
        <title>Corynebacterium glutamicum N24 whole genome sequencing project.</title>
        <authorList>
            <person name="Matsutani M."/>
            <person name="Nangtapong N."/>
            <person name="Yakushi T."/>
            <person name="Matsushita K."/>
        </authorList>
    </citation>
    <scope>NUCLEOTIDE SEQUENCE [LARGE SCALE GENOMIC DNA]</scope>
    <source>
        <strain evidence="3 4">N24</strain>
    </source>
</reference>
<evidence type="ECO:0000313" key="4">
    <source>
        <dbReference type="Proteomes" id="UP000218244"/>
    </source>
</evidence>
<dbReference type="Proteomes" id="UP000218244">
    <property type="component" value="Chromosome"/>
</dbReference>
<dbReference type="Gene3D" id="3.40.50.720">
    <property type="entry name" value="NAD(P)-binding Rossmann-like Domain"/>
    <property type="match status" value="1"/>
</dbReference>
<sequence>MSQQRVLITAGAGGIGWAIAQAFLNTNSLVHIVDVSAEAVDKVAGSHENLSTSIGDVTSVEDIAALASDLENRWGGLDVLVSNAGIAGPTAPVEEYDAGAWKAVMDINLTGSFNVVQHFVPLLKTSGGSILIMSSLAGRFGYPNRIAYSTSKWGLIGFTKTLSLELGPFGITVNSIHPGAVNGPRLEQVFAGRAEVSGRSVEAEMEAGLANQSIKKFTDPEDIAALAVFLAGPHARTISGQQFPIDGDSKAAQ</sequence>
<dbReference type="KEGG" id="csur:N24_3150"/>
<comment type="similarity">
    <text evidence="1">Belongs to the short-chain dehydrogenases/reductases (SDR) family.</text>
</comment>
<evidence type="ECO:0000256" key="2">
    <source>
        <dbReference type="ARBA" id="ARBA00023002"/>
    </source>
</evidence>
<dbReference type="CDD" id="cd05233">
    <property type="entry name" value="SDR_c"/>
    <property type="match status" value="1"/>
</dbReference>
<dbReference type="InterPro" id="IPR020904">
    <property type="entry name" value="Sc_DH/Rdtase_CS"/>
</dbReference>
<accession>A0A169SCA6</accession>
<dbReference type="Pfam" id="PF13561">
    <property type="entry name" value="adh_short_C2"/>
    <property type="match status" value="1"/>
</dbReference>
<proteinExistence type="inferred from homology"/>
<name>A0A169SCA6_9CORY</name>
<dbReference type="NCBIfam" id="NF009466">
    <property type="entry name" value="PRK12826.1-2"/>
    <property type="match status" value="1"/>
</dbReference>
<evidence type="ECO:0000256" key="1">
    <source>
        <dbReference type="ARBA" id="ARBA00006484"/>
    </source>
</evidence>